<reference evidence="1" key="1">
    <citation type="journal article" date="2023" name="Microbiome">
        <title>Phages are unrecognized players in the ecology of the oral pathogen Porphyromonas gingivalis.</title>
        <authorList>
            <person name="Matrishin C.B."/>
            <person name="Haase E.M."/>
            <person name="Dewhirst F.E."/>
            <person name="Mark Welch J.L."/>
            <person name="Miranda-Sanchez F."/>
            <person name="Chen T."/>
            <person name="MacFarland D.C."/>
            <person name="Kauffman K.M."/>
        </authorList>
    </citation>
    <scope>NUCLEOTIDE SEQUENCE</scope>
</reference>
<name>A0AAT9J7Y3_9VIRU</name>
<accession>A0AAT9J7Y3</accession>
<dbReference type="Gene3D" id="3.40.50.300">
    <property type="entry name" value="P-loop containing nucleotide triphosphate hydrolases"/>
    <property type="match status" value="1"/>
</dbReference>
<keyword evidence="1" id="KW-0347">Helicase</keyword>
<sequence>MVMSQILKIEDVLEFVKANRLYAGIERVPVTDYDMGNALEVVTAIGRIRNRDFAIDEENRFAYENFIRWCHADPAMQAIDPITGKVVQGDINRGIYIAGNTGSGKSWCLDVMLTYSRAWGFQVGLSEARAERSIVNLFWVTSRADAICQEYASTGDIAKFRSVPILGIQDLGQEPREILYMGNRQNVLQQLLEYRGDCDGKLTLITSNLRISSERLRNDYGDRVQSRLCEMCNYLEIKGKDRRKKV</sequence>
<dbReference type="InterPro" id="IPR027417">
    <property type="entry name" value="P-loop_NTPase"/>
</dbReference>
<keyword evidence="1" id="KW-0067">ATP-binding</keyword>
<dbReference type="GO" id="GO:0004386">
    <property type="term" value="F:helicase activity"/>
    <property type="evidence" value="ECO:0007669"/>
    <property type="project" value="UniProtKB-KW"/>
</dbReference>
<proteinExistence type="predicted"/>
<dbReference type="EMBL" id="BK068088">
    <property type="protein sequence ID" value="DBA54852.1"/>
    <property type="molecule type" value="Genomic_DNA"/>
</dbReference>
<keyword evidence="1" id="KW-0378">Hydrolase</keyword>
<evidence type="ECO:0000313" key="1">
    <source>
        <dbReference type="EMBL" id="DBA54852.1"/>
    </source>
</evidence>
<protein>
    <submittedName>
        <fullName evidence="1">DnaC-like helicase loader</fullName>
    </submittedName>
</protein>
<organism evidence="1">
    <name type="scientific">Porphyromonas phage phage005a_ATCC49417</name>
    <dbReference type="NCBI Taxonomy" id="3154097"/>
    <lineage>
        <taxon>Viruses</taxon>
    </lineage>
</organism>
<reference evidence="1" key="2">
    <citation type="submission" date="2024-05" db="EMBL/GenBank/DDBJ databases">
        <authorList>
            <person name="Matrishin C.B."/>
            <person name="Kauffman K.M."/>
        </authorList>
    </citation>
    <scope>NUCLEOTIDE SEQUENCE</scope>
</reference>
<keyword evidence="1" id="KW-0547">Nucleotide-binding</keyword>